<evidence type="ECO:0000313" key="2">
    <source>
        <dbReference type="Proteomes" id="UP000682782"/>
    </source>
</evidence>
<dbReference type="EMBL" id="CP068393">
    <property type="protein sequence ID" value="QUC68353.1"/>
    <property type="molecule type" value="Genomic_DNA"/>
</dbReference>
<accession>A0AC61N0C8</accession>
<keyword evidence="2" id="KW-1185">Reference proteome</keyword>
<gene>
    <name evidence="1" type="ORF">JYE49_06595</name>
</gene>
<sequence>MDDTKKMNPEENAETLEKKEENRVKRFIGSFNHSLDSKGRLVIPQGFREKLGDTFCIAPSFDFESVAIYPTEKWEERNETYERLGKLNPALNRYLEQFYALSFDEQTCDAQGRVLLPANIRQKILHEERDMEITGANDHVRVAAVSASGDAWNKFKDELPQLLEMIAGLEAQKE</sequence>
<proteinExistence type="predicted"/>
<reference evidence="1" key="1">
    <citation type="submission" date="2021-01" db="EMBL/GenBank/DDBJ databases">
        <title>Complete genome sequence of Clostridiales bacterium R-7.</title>
        <authorList>
            <person name="Mahoney-Kurpe S.C."/>
            <person name="Palevich N."/>
            <person name="Koike S."/>
            <person name="Moon C.D."/>
            <person name="Attwood G.T."/>
        </authorList>
    </citation>
    <scope>NUCLEOTIDE SEQUENCE</scope>
    <source>
        <strain evidence="1">R-7</strain>
    </source>
</reference>
<protein>
    <submittedName>
        <fullName evidence="1">Uncharacterized protein</fullName>
    </submittedName>
</protein>
<dbReference type="Proteomes" id="UP000682782">
    <property type="component" value="Chromosome"/>
</dbReference>
<name>A0AC61N0C8_9FIRM</name>
<organism evidence="1 2">
    <name type="scientific">Aristaeella hokkaidonensis</name>
    <dbReference type="NCBI Taxonomy" id="3046382"/>
    <lineage>
        <taxon>Bacteria</taxon>
        <taxon>Bacillati</taxon>
        <taxon>Bacillota</taxon>
        <taxon>Clostridia</taxon>
        <taxon>Eubacteriales</taxon>
        <taxon>Aristaeellaceae</taxon>
        <taxon>Aristaeella</taxon>
    </lineage>
</organism>
<evidence type="ECO:0000313" key="1">
    <source>
        <dbReference type="EMBL" id="QUC68353.1"/>
    </source>
</evidence>